<dbReference type="Proteomes" id="UP000284002">
    <property type="component" value="Unassembled WGS sequence"/>
</dbReference>
<accession>A0A423HIV0</accession>
<gene>
    <name evidence="3" type="ORF">BK662_18325</name>
    <name evidence="4" type="ORF">BK662_24370</name>
</gene>
<dbReference type="AlphaFoldDB" id="A0A423HIV0"/>
<dbReference type="EMBL" id="MOBM01000038">
    <property type="protein sequence ID" value="RON14252.1"/>
    <property type="molecule type" value="Genomic_DNA"/>
</dbReference>
<organism evidence="3 5">
    <name type="scientific">Pseudomonas frederiksbergensis</name>
    <dbReference type="NCBI Taxonomy" id="104087"/>
    <lineage>
        <taxon>Bacteria</taxon>
        <taxon>Pseudomonadati</taxon>
        <taxon>Pseudomonadota</taxon>
        <taxon>Gammaproteobacteria</taxon>
        <taxon>Pseudomonadales</taxon>
        <taxon>Pseudomonadaceae</taxon>
        <taxon>Pseudomonas</taxon>
    </lineage>
</organism>
<feature type="region of interest" description="Disordered" evidence="1">
    <location>
        <begin position="179"/>
        <end position="208"/>
    </location>
</feature>
<dbReference type="Pfam" id="PF09937">
    <property type="entry name" value="DUF2169"/>
    <property type="match status" value="1"/>
</dbReference>
<evidence type="ECO:0000259" key="2">
    <source>
        <dbReference type="Pfam" id="PF09937"/>
    </source>
</evidence>
<protein>
    <recommendedName>
        <fullName evidence="2">DUF2169 domain-containing protein</fullName>
    </recommendedName>
</protein>
<dbReference type="EMBL" id="MOBM01000038">
    <property type="protein sequence ID" value="RON13132.1"/>
    <property type="molecule type" value="Genomic_DNA"/>
</dbReference>
<evidence type="ECO:0000256" key="1">
    <source>
        <dbReference type="SAM" id="MobiDB-lite"/>
    </source>
</evidence>
<reference evidence="3 5" key="1">
    <citation type="submission" date="2016-10" db="EMBL/GenBank/DDBJ databases">
        <title>Comparative genome analysis of multiple Pseudomonas spp. focuses on biocontrol and plant growth promoting traits.</title>
        <authorList>
            <person name="Tao X.-Y."/>
            <person name="Taylor C.G."/>
        </authorList>
    </citation>
    <scope>NUCLEOTIDE SEQUENCE [LARGE SCALE GENOMIC DNA]</scope>
    <source>
        <strain evidence="3 5">36C6</strain>
    </source>
</reference>
<evidence type="ECO:0000313" key="4">
    <source>
        <dbReference type="EMBL" id="RON14252.1"/>
    </source>
</evidence>
<sequence>MRFTKVTPFEAAWTMGFQRDGCELLVVIVKATYRMPSKPGQPAQLHVDQQPLIEADEFIGEPGVSAPLRESDFAHFKPACDVLVIGQAHVPDGGIATHLHVGLRVGTLIKHFNVVGDRHWRKSLLGTVSASEALPFTTMPVGYERAFGGIDATRLSRTGKVATFLANPAGRGYWRHTEQIDGQPLPNTEDSDRPVTRHNGKYRPMALTPIGRSWGPRQRYAGTYDEHWLNEQAPFWPDDFDERYFQAAPEDQIIPYPQGGEDMILKHLTHDGLRTFHLPRQTMPVTFIPYRGRDINQKAVLDTIVLEPDSERFTMTWRTGIALNGSVFEIKETIVGEMSEAWHRTQRFPYKTYYRSLSEAVAAKRKRMVR</sequence>
<dbReference type="InterPro" id="IPR018683">
    <property type="entry name" value="DUF2169"/>
</dbReference>
<evidence type="ECO:0000313" key="3">
    <source>
        <dbReference type="EMBL" id="RON13132.1"/>
    </source>
</evidence>
<feature type="domain" description="DUF2169" evidence="2">
    <location>
        <begin position="21"/>
        <end position="318"/>
    </location>
</feature>
<name>A0A423HIV0_9PSED</name>
<dbReference type="RefSeq" id="WP_123359385.1">
    <property type="nucleotide sequence ID" value="NZ_MOBM01000038.1"/>
</dbReference>
<comment type="caution">
    <text evidence="3">The sequence shown here is derived from an EMBL/GenBank/DDBJ whole genome shotgun (WGS) entry which is preliminary data.</text>
</comment>
<evidence type="ECO:0000313" key="5">
    <source>
        <dbReference type="Proteomes" id="UP000284002"/>
    </source>
</evidence>
<proteinExistence type="predicted"/>